<proteinExistence type="predicted"/>
<keyword evidence="3" id="KW-0479">Metal-binding</keyword>
<keyword evidence="6" id="KW-0464">Manganese</keyword>
<name>A0ABP1NMM5_XYLVO</name>
<evidence type="ECO:0000256" key="2">
    <source>
        <dbReference type="ARBA" id="ARBA00001946"/>
    </source>
</evidence>
<comment type="caution">
    <text evidence="8">The sequence shown here is derived from an EMBL/GenBank/DDBJ whole genome shotgun (WGS) entry which is preliminary data.</text>
</comment>
<dbReference type="InterPro" id="IPR000086">
    <property type="entry name" value="NUDIX_hydrolase_dom"/>
</dbReference>
<dbReference type="CDD" id="cd03426">
    <property type="entry name" value="NUDIX_CoAse_Nudt7"/>
    <property type="match status" value="1"/>
</dbReference>
<evidence type="ECO:0000256" key="5">
    <source>
        <dbReference type="ARBA" id="ARBA00022842"/>
    </source>
</evidence>
<dbReference type="SUPFAM" id="SSF55811">
    <property type="entry name" value="Nudix"/>
    <property type="match status" value="1"/>
</dbReference>
<dbReference type="Proteomes" id="UP001642520">
    <property type="component" value="Unassembled WGS sequence"/>
</dbReference>
<organism evidence="8 9">
    <name type="scientific">Xylocopa violacea</name>
    <name type="common">Violet carpenter bee</name>
    <name type="synonym">Apis violacea</name>
    <dbReference type="NCBI Taxonomy" id="135666"/>
    <lineage>
        <taxon>Eukaryota</taxon>
        <taxon>Metazoa</taxon>
        <taxon>Ecdysozoa</taxon>
        <taxon>Arthropoda</taxon>
        <taxon>Hexapoda</taxon>
        <taxon>Insecta</taxon>
        <taxon>Pterygota</taxon>
        <taxon>Neoptera</taxon>
        <taxon>Endopterygota</taxon>
        <taxon>Hymenoptera</taxon>
        <taxon>Apocrita</taxon>
        <taxon>Aculeata</taxon>
        <taxon>Apoidea</taxon>
        <taxon>Anthophila</taxon>
        <taxon>Apidae</taxon>
        <taxon>Xylocopa</taxon>
        <taxon>Xylocopa</taxon>
    </lineage>
</organism>
<evidence type="ECO:0000256" key="1">
    <source>
        <dbReference type="ARBA" id="ARBA00001936"/>
    </source>
</evidence>
<comment type="cofactor">
    <cofactor evidence="1">
        <name>Mn(2+)</name>
        <dbReference type="ChEBI" id="CHEBI:29035"/>
    </cofactor>
</comment>
<keyword evidence="9" id="KW-1185">Reference proteome</keyword>
<evidence type="ECO:0000313" key="8">
    <source>
        <dbReference type="EMBL" id="CAL7940998.1"/>
    </source>
</evidence>
<sequence length="247" mass="28394">MKLCSFSSRCLQRHFSTESQRGLNAVSLEQLKPEVLLSEKNRKSFIEKFGASKPPQITENVNNLAAVLVPLCIHKGELGFLYTLRSTKVSSHRGQTSFPGGMYDKKDRNLEETALRETWEELKIPREKIDVWVSGNMIDKRNVKVLPVFGYIGEVNPEELQINTSEVEEPFFLSLKSLCDPSLCRFTQFRDNYVLPVYLGGKYRVWGFTAAITHFVLTALVPDFYKHKFFYVKPISTDTKDKNIRKS</sequence>
<evidence type="ECO:0000259" key="7">
    <source>
        <dbReference type="PROSITE" id="PS51462"/>
    </source>
</evidence>
<dbReference type="PROSITE" id="PS51462">
    <property type="entry name" value="NUDIX"/>
    <property type="match status" value="1"/>
</dbReference>
<dbReference type="Pfam" id="PF00293">
    <property type="entry name" value="NUDIX"/>
    <property type="match status" value="1"/>
</dbReference>
<keyword evidence="4" id="KW-0378">Hydrolase</keyword>
<protein>
    <recommendedName>
        <fullName evidence="7">Nudix hydrolase domain-containing protein</fullName>
    </recommendedName>
</protein>
<reference evidence="8 9" key="1">
    <citation type="submission" date="2024-08" db="EMBL/GenBank/DDBJ databases">
        <authorList>
            <person name="Will J Nash"/>
            <person name="Angela Man"/>
            <person name="Seanna McTaggart"/>
            <person name="Kendall Baker"/>
            <person name="Tom Barker"/>
            <person name="Leah Catchpole"/>
            <person name="Alex Durrant"/>
            <person name="Karim Gharbi"/>
            <person name="Naomi Irish"/>
            <person name="Gemy Kaithakottil"/>
            <person name="Debby Ku"/>
            <person name="Aaliyah Providence"/>
            <person name="Felix Shaw"/>
            <person name="David Swarbreck"/>
            <person name="Chris Watkins"/>
            <person name="Ann M. McCartney"/>
            <person name="Giulio Formenti"/>
            <person name="Alice Mouton"/>
            <person name="Noel Vella"/>
            <person name="Bjorn M von Reumont"/>
            <person name="Adriana Vella"/>
            <person name="Wilfried Haerty"/>
        </authorList>
    </citation>
    <scope>NUCLEOTIDE SEQUENCE [LARGE SCALE GENOMIC DNA]</scope>
</reference>
<dbReference type="InterPro" id="IPR015797">
    <property type="entry name" value="NUDIX_hydrolase-like_dom_sf"/>
</dbReference>
<keyword evidence="5" id="KW-0460">Magnesium</keyword>
<dbReference type="Gene3D" id="3.90.79.10">
    <property type="entry name" value="Nucleoside Triphosphate Pyrophosphohydrolase"/>
    <property type="match status" value="1"/>
</dbReference>
<feature type="domain" description="Nudix hydrolase" evidence="7">
    <location>
        <begin position="62"/>
        <end position="199"/>
    </location>
</feature>
<dbReference type="PANTHER" id="PTHR12992">
    <property type="entry name" value="NUDIX HYDROLASE"/>
    <property type="match status" value="1"/>
</dbReference>
<dbReference type="PANTHER" id="PTHR12992:SF11">
    <property type="entry name" value="MITOCHONDRIAL COENZYME A DIPHOSPHATASE NUDT8"/>
    <property type="match status" value="1"/>
</dbReference>
<evidence type="ECO:0000256" key="4">
    <source>
        <dbReference type="ARBA" id="ARBA00022801"/>
    </source>
</evidence>
<evidence type="ECO:0000256" key="6">
    <source>
        <dbReference type="ARBA" id="ARBA00023211"/>
    </source>
</evidence>
<gene>
    <name evidence="8" type="ORF">XYLVIOL_LOCUS4752</name>
</gene>
<comment type="cofactor">
    <cofactor evidence="2">
        <name>Mg(2+)</name>
        <dbReference type="ChEBI" id="CHEBI:18420"/>
    </cofactor>
</comment>
<accession>A0ABP1NMM5</accession>
<dbReference type="EMBL" id="CAXAJV020001292">
    <property type="protein sequence ID" value="CAL7940998.1"/>
    <property type="molecule type" value="Genomic_DNA"/>
</dbReference>
<evidence type="ECO:0000313" key="9">
    <source>
        <dbReference type="Proteomes" id="UP001642520"/>
    </source>
</evidence>
<dbReference type="InterPro" id="IPR045121">
    <property type="entry name" value="CoAse"/>
</dbReference>
<evidence type="ECO:0000256" key="3">
    <source>
        <dbReference type="ARBA" id="ARBA00022723"/>
    </source>
</evidence>